<evidence type="ECO:0000256" key="1">
    <source>
        <dbReference type="SAM" id="MobiDB-lite"/>
    </source>
</evidence>
<organism evidence="2">
    <name type="scientific">Microbotryum lychnidis-dioicae (strain p1A1 Lamole / MvSl-1064)</name>
    <name type="common">Anther smut fungus</name>
    <dbReference type="NCBI Taxonomy" id="683840"/>
    <lineage>
        <taxon>Eukaryota</taxon>
        <taxon>Fungi</taxon>
        <taxon>Dikarya</taxon>
        <taxon>Basidiomycota</taxon>
        <taxon>Pucciniomycotina</taxon>
        <taxon>Microbotryomycetes</taxon>
        <taxon>Microbotryales</taxon>
        <taxon>Microbotryaceae</taxon>
        <taxon>Microbotryum</taxon>
    </lineage>
</organism>
<evidence type="ECO:0000313" key="4">
    <source>
        <dbReference type="Proteomes" id="UP000017200"/>
    </source>
</evidence>
<evidence type="ECO:0000313" key="3">
    <source>
        <dbReference type="EnsemblFungi" id="MVLG_02090T0"/>
    </source>
</evidence>
<feature type="region of interest" description="Disordered" evidence="1">
    <location>
        <begin position="139"/>
        <end position="184"/>
    </location>
</feature>
<dbReference type="AlphaFoldDB" id="U5H442"/>
<dbReference type="Proteomes" id="UP000017200">
    <property type="component" value="Unassembled WGS sequence"/>
</dbReference>
<dbReference type="EMBL" id="AEIJ01000214">
    <property type="status" value="NOT_ANNOTATED_CDS"/>
    <property type="molecule type" value="Genomic_DNA"/>
</dbReference>
<reference evidence="2 4" key="3">
    <citation type="journal article" date="2015" name="BMC Genomics">
        <title>Sex and parasites: genomic and transcriptomic analysis of Microbotryum lychnidis-dioicae, the biotrophic and plant-castrating anther smut fungus.</title>
        <authorList>
            <person name="Perlin M.H."/>
            <person name="Amselem J."/>
            <person name="Fontanillas E."/>
            <person name="Toh S.S."/>
            <person name="Chen Z."/>
            <person name="Goldberg J."/>
            <person name="Duplessis S."/>
            <person name="Henrissat B."/>
            <person name="Young S."/>
            <person name="Zeng Q."/>
            <person name="Aguileta G."/>
            <person name="Petit E."/>
            <person name="Badouin H."/>
            <person name="Andrews J."/>
            <person name="Razeeq D."/>
            <person name="Gabaldon T."/>
            <person name="Quesneville H."/>
            <person name="Giraud T."/>
            <person name="Hood M.E."/>
            <person name="Schultz D.J."/>
            <person name="Cuomo C.A."/>
        </authorList>
    </citation>
    <scope>NUCLEOTIDE SEQUENCE [LARGE SCALE GENOMIC DNA]</scope>
    <source>
        <strain evidence="2">P1A1 Lamole</strain>
        <strain evidence="4">p1A1 Lamole</strain>
    </source>
</reference>
<keyword evidence="4" id="KW-1185">Reference proteome</keyword>
<accession>U5H442</accession>
<dbReference type="InParanoid" id="U5H442"/>
<evidence type="ECO:0000313" key="2">
    <source>
        <dbReference type="EMBL" id="KDE07627.1"/>
    </source>
</evidence>
<name>U5H442_USTV1</name>
<feature type="region of interest" description="Disordered" evidence="1">
    <location>
        <begin position="53"/>
        <end position="81"/>
    </location>
</feature>
<reference evidence="2" key="2">
    <citation type="submission" date="2010-11" db="EMBL/GenBank/DDBJ databases">
        <authorList>
            <consortium name="The Broad Institute Genome Sequencing Platform"/>
            <person name="Earl A."/>
            <person name="Ward D."/>
            <person name="Feldgarden M."/>
            <person name="Gevers D."/>
            <person name="Butler R."/>
            <person name="Young S.K."/>
            <person name="Zeng Q."/>
            <person name="Gargeya S."/>
            <person name="Fitzgerald M."/>
            <person name="Haas B."/>
            <person name="Abouelleil A."/>
            <person name="Alvarado L."/>
            <person name="Arachchi H.M."/>
            <person name="Berlin A."/>
            <person name="Brown A."/>
            <person name="Chapman S.B."/>
            <person name="Chen Z."/>
            <person name="Dunbar C."/>
            <person name="Freedman E."/>
            <person name="Gearin G."/>
            <person name="Gellesch M."/>
            <person name="Goldberg J."/>
            <person name="Griggs A."/>
            <person name="Gujja S."/>
            <person name="Heilman E."/>
            <person name="Heiman D."/>
            <person name="Howarth C."/>
            <person name="Larson L."/>
            <person name="Lui A."/>
            <person name="MacDonald P.J.P."/>
            <person name="Mehta T."/>
            <person name="Montmayeur A."/>
            <person name="Murphy C."/>
            <person name="Neiman D."/>
            <person name="Pearson M."/>
            <person name="Priest M."/>
            <person name="Roberts A."/>
            <person name="Saif S."/>
            <person name="Shea T."/>
            <person name="Shenoy N."/>
            <person name="Sisk P."/>
            <person name="Stolte C."/>
            <person name="Sykes S."/>
            <person name="White J."/>
            <person name="Yandava C."/>
            <person name="Wortman J."/>
            <person name="Nusbaum C."/>
            <person name="Birren B."/>
        </authorList>
    </citation>
    <scope>NUCLEOTIDE SEQUENCE</scope>
    <source>
        <strain evidence="2">P1A1 Lamole</strain>
    </source>
</reference>
<gene>
    <name evidence="2" type="ORF">MVLG_02090</name>
</gene>
<dbReference type="EnsemblFungi" id="MVLG_02090T0">
    <property type="protein sequence ID" value="MVLG_02090T0"/>
    <property type="gene ID" value="MVLG_02090"/>
</dbReference>
<reference evidence="4" key="1">
    <citation type="submission" date="2010-11" db="EMBL/GenBank/DDBJ databases">
        <title>The genome sequence of Microbotryum violaceum strain p1A1 Lamole.</title>
        <authorList>
            <person name="Cuomo C."/>
            <person name="Perlin M."/>
            <person name="Young S.K."/>
            <person name="Zeng Q."/>
            <person name="Gargeya S."/>
            <person name="Alvarado L."/>
            <person name="Berlin A."/>
            <person name="Chapman S.B."/>
            <person name="Chen Z."/>
            <person name="Freedman E."/>
            <person name="Gellesch M."/>
            <person name="Goldberg J."/>
            <person name="Griggs A."/>
            <person name="Gujja S."/>
            <person name="Heilman E."/>
            <person name="Heiman D."/>
            <person name="Howarth C."/>
            <person name="Mehta T."/>
            <person name="Neiman D."/>
            <person name="Pearson M."/>
            <person name="Roberts A."/>
            <person name="Saif S."/>
            <person name="Shea T."/>
            <person name="Shenoy N."/>
            <person name="Sisk P."/>
            <person name="Stolte C."/>
            <person name="Sykes S."/>
            <person name="White J."/>
            <person name="Yandava C."/>
            <person name="Haas B."/>
            <person name="Nusbaum C."/>
            <person name="Birren B."/>
        </authorList>
    </citation>
    <scope>NUCLEOTIDE SEQUENCE [LARGE SCALE GENOMIC DNA]</scope>
    <source>
        <strain evidence="4">p1A1 Lamole</strain>
    </source>
</reference>
<protein>
    <submittedName>
        <fullName evidence="2 3">Uncharacterized protein</fullName>
    </submittedName>
</protein>
<dbReference type="EMBL" id="GL541657">
    <property type="protein sequence ID" value="KDE07627.1"/>
    <property type="molecule type" value="Genomic_DNA"/>
</dbReference>
<reference evidence="3" key="4">
    <citation type="submission" date="2015-06" db="UniProtKB">
        <authorList>
            <consortium name="EnsemblFungi"/>
        </authorList>
    </citation>
    <scope>IDENTIFICATION</scope>
</reference>
<sequence length="184" mass="20437">MRLQTLAQELEFKVVNAVLLDYLNGWTQRDWHEIALSDSALVTRMRAVVHAPQPRDSLTLSRVSRNRGNSRRPSQSTSQVDLATMTPAEYGRHVEQFEGAANDDGSLLYNAARIPALQNHQALLQCLSQGSKRAVMLSPQAADDKTSIGSPGLPRPQPFFPSRFPQPSMQWRARPERSSAASDS</sequence>
<proteinExistence type="predicted"/>
<dbReference type="HOGENOM" id="CLU_1469287_0_0_1"/>